<comment type="caution">
    <text evidence="11">The sequence shown here is derived from an EMBL/GenBank/DDBJ whole genome shotgun (WGS) entry which is preliminary data.</text>
</comment>
<dbReference type="PANTHER" id="PTHR39453:SF1">
    <property type="entry name" value="PHOSPHATE PROPANOYLTRANSFERASE"/>
    <property type="match status" value="1"/>
</dbReference>
<keyword evidence="8 10" id="KW-0012">Acyltransferase</keyword>
<proteinExistence type="inferred from homology"/>
<comment type="cofactor">
    <cofactor evidence="1">
        <name>Zn(2+)</name>
        <dbReference type="ChEBI" id="CHEBI:29105"/>
    </cofactor>
</comment>
<dbReference type="UniPathway" id="UPA00621"/>
<evidence type="ECO:0000256" key="3">
    <source>
        <dbReference type="ARBA" id="ARBA00012206"/>
    </source>
</evidence>
<keyword evidence="6" id="KW-0479">Metal-binding</keyword>
<keyword evidence="7" id="KW-0862">Zinc</keyword>
<keyword evidence="5 10" id="KW-0808">Transferase</keyword>
<dbReference type="PANTHER" id="PTHR39453">
    <property type="entry name" value="PHOSPHATE PROPANOYLTRANSFERASE"/>
    <property type="match status" value="1"/>
</dbReference>
<evidence type="ECO:0000256" key="7">
    <source>
        <dbReference type="ARBA" id="ARBA00022833"/>
    </source>
</evidence>
<gene>
    <name evidence="11" type="ORF">FYJ79_05760</name>
</gene>
<evidence type="ECO:0000256" key="1">
    <source>
        <dbReference type="ARBA" id="ARBA00001947"/>
    </source>
</evidence>
<comment type="function">
    <text evidence="10">Involved in 1,2-propanediol (1,2-PD) degradation by catalyzing the conversion of propanoyl-CoA to propanoyl-phosphate.</text>
</comment>
<evidence type="ECO:0000256" key="5">
    <source>
        <dbReference type="ARBA" id="ARBA00022679"/>
    </source>
</evidence>
<evidence type="ECO:0000256" key="2">
    <source>
        <dbReference type="ARBA" id="ARBA00007342"/>
    </source>
</evidence>
<evidence type="ECO:0000313" key="12">
    <source>
        <dbReference type="Proteomes" id="UP000442619"/>
    </source>
</evidence>
<evidence type="ECO:0000256" key="4">
    <source>
        <dbReference type="ARBA" id="ARBA00020837"/>
    </source>
</evidence>
<evidence type="ECO:0000256" key="6">
    <source>
        <dbReference type="ARBA" id="ARBA00022723"/>
    </source>
</evidence>
<protein>
    <recommendedName>
        <fullName evidence="4 10">Phosphate propanoyltransferase</fullName>
        <ecNumber evidence="3 10">2.3.1.222</ecNumber>
    </recommendedName>
</protein>
<keyword evidence="12" id="KW-1185">Reference proteome</keyword>
<comment type="similarity">
    <text evidence="2 10">Belongs to the PduL family.</text>
</comment>
<comment type="catalytic activity">
    <reaction evidence="9 10">
        <text>propanoyl-CoA + phosphate = propanoyl phosphate + CoA</text>
        <dbReference type="Rhea" id="RHEA:28046"/>
        <dbReference type="ChEBI" id="CHEBI:43474"/>
        <dbReference type="ChEBI" id="CHEBI:57287"/>
        <dbReference type="ChEBI" id="CHEBI:57392"/>
        <dbReference type="ChEBI" id="CHEBI:58933"/>
        <dbReference type="EC" id="2.3.1.222"/>
    </reaction>
</comment>
<evidence type="ECO:0000256" key="10">
    <source>
        <dbReference type="PIRNR" id="PIRNR010130"/>
    </source>
</evidence>
<dbReference type="NCBIfam" id="NF011652">
    <property type="entry name" value="PRK15070.1"/>
    <property type="match status" value="1"/>
</dbReference>
<dbReference type="EC" id="2.3.1.222" evidence="3 10"/>
<dbReference type="AlphaFoldDB" id="A0A844FSU9"/>
<evidence type="ECO:0000256" key="8">
    <source>
        <dbReference type="ARBA" id="ARBA00023315"/>
    </source>
</evidence>
<dbReference type="GO" id="GO:0051144">
    <property type="term" value="P:1,2-propanediol catabolic process"/>
    <property type="evidence" value="ECO:0007669"/>
    <property type="project" value="UniProtKB-UniPathway"/>
</dbReference>
<name>A0A844FSU9_9FIRM</name>
<organism evidence="11 12">
    <name type="scientific">Sharpea porci</name>
    <dbReference type="NCBI Taxonomy" id="2652286"/>
    <lineage>
        <taxon>Bacteria</taxon>
        <taxon>Bacillati</taxon>
        <taxon>Bacillota</taxon>
        <taxon>Erysipelotrichia</taxon>
        <taxon>Erysipelotrichales</taxon>
        <taxon>Coprobacillaceae</taxon>
        <taxon>Sharpea</taxon>
    </lineage>
</organism>
<evidence type="ECO:0000313" key="11">
    <source>
        <dbReference type="EMBL" id="MST89081.1"/>
    </source>
</evidence>
<dbReference type="InterPro" id="IPR008300">
    <property type="entry name" value="PTAC"/>
</dbReference>
<reference evidence="11 12" key="1">
    <citation type="submission" date="2019-08" db="EMBL/GenBank/DDBJ databases">
        <title>In-depth cultivation of the pig gut microbiome towards novel bacterial diversity and tailored functional studies.</title>
        <authorList>
            <person name="Wylensek D."/>
            <person name="Hitch T.C.A."/>
            <person name="Clavel T."/>
        </authorList>
    </citation>
    <scope>NUCLEOTIDE SEQUENCE [LARGE SCALE GENOMIC DNA]</scope>
    <source>
        <strain evidence="11 12">CA-Schmier-601-WT-3</strain>
    </source>
</reference>
<dbReference type="RefSeq" id="WP_154515322.1">
    <property type="nucleotide sequence ID" value="NZ_JAXFJJ010000045.1"/>
</dbReference>
<dbReference type="GO" id="GO:0046872">
    <property type="term" value="F:metal ion binding"/>
    <property type="evidence" value="ECO:0007669"/>
    <property type="project" value="UniProtKB-KW"/>
</dbReference>
<comment type="pathway">
    <text evidence="10">Polyol metabolism; 1,2-propanediol degradation.</text>
</comment>
<accession>A0A844FSU9</accession>
<dbReference type="PIRSF" id="PIRSF010130">
    <property type="entry name" value="PduL"/>
    <property type="match status" value="1"/>
</dbReference>
<evidence type="ECO:0000256" key="9">
    <source>
        <dbReference type="ARBA" id="ARBA00047589"/>
    </source>
</evidence>
<sequence>MEKILVETSAKHIHLSQADLEALFGKGYELTKFKDLSQPGQYAAEEKVTVVGPRSEATMRVLGPVRKESQVELAATDARGLGFKAPVRESGDLDGTPGCVLRGPKGEITIDKGVIIAKRHIHFSTEDAKHFGVENGQIVSVKVETADRSLTFGDVVCRVSDKYALAMHIDTDEANAAGAPKEGEIIK</sequence>
<dbReference type="GO" id="GO:0016747">
    <property type="term" value="F:acyltransferase activity, transferring groups other than amino-acyl groups"/>
    <property type="evidence" value="ECO:0007669"/>
    <property type="project" value="InterPro"/>
</dbReference>
<dbReference type="Proteomes" id="UP000442619">
    <property type="component" value="Unassembled WGS sequence"/>
</dbReference>
<dbReference type="EMBL" id="VUNM01000009">
    <property type="protein sequence ID" value="MST89081.1"/>
    <property type="molecule type" value="Genomic_DNA"/>
</dbReference>
<dbReference type="Pfam" id="PF06130">
    <property type="entry name" value="PTAC"/>
    <property type="match status" value="1"/>
</dbReference>